<dbReference type="Pfam" id="PF00005">
    <property type="entry name" value="ABC_tran"/>
    <property type="match status" value="1"/>
</dbReference>
<evidence type="ECO:0000256" key="1">
    <source>
        <dbReference type="ARBA" id="ARBA00022448"/>
    </source>
</evidence>
<gene>
    <name evidence="5" type="ORF">caldi_34680</name>
</gene>
<dbReference type="KEGG" id="cmic:caldi_34680"/>
<protein>
    <submittedName>
        <fullName evidence="5">ABC transporter ATP-binding protein</fullName>
    </submittedName>
</protein>
<dbReference type="GO" id="GO:0005304">
    <property type="term" value="F:L-valine transmembrane transporter activity"/>
    <property type="evidence" value="ECO:0007669"/>
    <property type="project" value="TreeGrafter"/>
</dbReference>
<evidence type="ECO:0000256" key="3">
    <source>
        <dbReference type="ARBA" id="ARBA00022840"/>
    </source>
</evidence>
<dbReference type="InterPro" id="IPR051120">
    <property type="entry name" value="ABC_AA/LPS_Transport"/>
</dbReference>
<dbReference type="GO" id="GO:0015808">
    <property type="term" value="P:L-alanine transport"/>
    <property type="evidence" value="ECO:0007669"/>
    <property type="project" value="TreeGrafter"/>
</dbReference>
<evidence type="ECO:0000313" key="5">
    <source>
        <dbReference type="EMBL" id="BDG62378.1"/>
    </source>
</evidence>
<dbReference type="FunFam" id="3.40.50.300:FF:000421">
    <property type="entry name" value="Branched-chain amino acid ABC transporter ATP-binding protein"/>
    <property type="match status" value="1"/>
</dbReference>
<dbReference type="GO" id="GO:0005524">
    <property type="term" value="F:ATP binding"/>
    <property type="evidence" value="ECO:0007669"/>
    <property type="project" value="UniProtKB-KW"/>
</dbReference>
<evidence type="ECO:0000256" key="2">
    <source>
        <dbReference type="ARBA" id="ARBA00022741"/>
    </source>
</evidence>
<dbReference type="RefSeq" id="WP_264842966.1">
    <property type="nucleotide sequence ID" value="NZ_AP025628.1"/>
</dbReference>
<evidence type="ECO:0000313" key="6">
    <source>
        <dbReference type="Proteomes" id="UP001163687"/>
    </source>
</evidence>
<keyword evidence="6" id="KW-1185">Reference proteome</keyword>
<dbReference type="PANTHER" id="PTHR45772:SF7">
    <property type="entry name" value="AMINO ACID ABC TRANSPORTER ATP-BINDING PROTEIN"/>
    <property type="match status" value="1"/>
</dbReference>
<organism evidence="5 6">
    <name type="scientific">Caldinitratiruptor microaerophilus</name>
    <dbReference type="NCBI Taxonomy" id="671077"/>
    <lineage>
        <taxon>Bacteria</taxon>
        <taxon>Bacillati</taxon>
        <taxon>Bacillota</taxon>
        <taxon>Clostridia</taxon>
        <taxon>Eubacteriales</taxon>
        <taxon>Symbiobacteriaceae</taxon>
        <taxon>Caldinitratiruptor</taxon>
    </lineage>
</organism>
<dbReference type="Pfam" id="PF12399">
    <property type="entry name" value="BCA_ABC_TP_C"/>
    <property type="match status" value="1"/>
</dbReference>
<dbReference type="GO" id="GO:0015188">
    <property type="term" value="F:L-isoleucine transmembrane transporter activity"/>
    <property type="evidence" value="ECO:0007669"/>
    <property type="project" value="TreeGrafter"/>
</dbReference>
<dbReference type="PANTHER" id="PTHR45772">
    <property type="entry name" value="CONSERVED COMPONENT OF ABC TRANSPORTER FOR NATURAL AMINO ACIDS-RELATED"/>
    <property type="match status" value="1"/>
</dbReference>
<keyword evidence="3 5" id="KW-0067">ATP-binding</keyword>
<name>A0AA35CPD8_9FIRM</name>
<dbReference type="EMBL" id="AP025628">
    <property type="protein sequence ID" value="BDG62378.1"/>
    <property type="molecule type" value="Genomic_DNA"/>
</dbReference>
<accession>A0AA35CPD8</accession>
<dbReference type="InterPro" id="IPR027417">
    <property type="entry name" value="P-loop_NTPase"/>
</dbReference>
<dbReference type="GO" id="GO:0042941">
    <property type="term" value="P:D-alanine transmembrane transport"/>
    <property type="evidence" value="ECO:0007669"/>
    <property type="project" value="TreeGrafter"/>
</dbReference>
<keyword evidence="1" id="KW-0813">Transport</keyword>
<dbReference type="CDD" id="cd03219">
    <property type="entry name" value="ABC_Mj1267_LivG_branched"/>
    <property type="match status" value="1"/>
</dbReference>
<evidence type="ECO:0000259" key="4">
    <source>
        <dbReference type="PROSITE" id="PS50893"/>
    </source>
</evidence>
<keyword evidence="2" id="KW-0547">Nucleotide-binding</keyword>
<dbReference type="SUPFAM" id="SSF52540">
    <property type="entry name" value="P-loop containing nucleoside triphosphate hydrolases"/>
    <property type="match status" value="1"/>
</dbReference>
<reference evidence="5" key="1">
    <citation type="submission" date="2022-03" db="EMBL/GenBank/DDBJ databases">
        <title>Complete genome sequence of Caldinitratiruptor microaerophilus.</title>
        <authorList>
            <person name="Mukaiyama R."/>
            <person name="Nishiyama T."/>
            <person name="Ueda K."/>
        </authorList>
    </citation>
    <scope>NUCLEOTIDE SEQUENCE</scope>
    <source>
        <strain evidence="5">JCM 16183</strain>
    </source>
</reference>
<dbReference type="InterPro" id="IPR003593">
    <property type="entry name" value="AAA+_ATPase"/>
</dbReference>
<dbReference type="GO" id="GO:0016887">
    <property type="term" value="F:ATP hydrolysis activity"/>
    <property type="evidence" value="ECO:0007669"/>
    <property type="project" value="InterPro"/>
</dbReference>
<dbReference type="InterPro" id="IPR032823">
    <property type="entry name" value="BCA_ABC_TP_C"/>
</dbReference>
<dbReference type="PROSITE" id="PS50893">
    <property type="entry name" value="ABC_TRANSPORTER_2"/>
    <property type="match status" value="1"/>
</dbReference>
<dbReference type="Proteomes" id="UP001163687">
    <property type="component" value="Chromosome"/>
</dbReference>
<proteinExistence type="predicted"/>
<dbReference type="SMART" id="SM00382">
    <property type="entry name" value="AAA"/>
    <property type="match status" value="1"/>
</dbReference>
<feature type="domain" description="ABC transporter" evidence="4">
    <location>
        <begin position="4"/>
        <end position="236"/>
    </location>
</feature>
<dbReference type="GO" id="GO:1903806">
    <property type="term" value="P:L-isoleucine import across plasma membrane"/>
    <property type="evidence" value="ECO:0007669"/>
    <property type="project" value="TreeGrafter"/>
</dbReference>
<dbReference type="AlphaFoldDB" id="A0AA35CPD8"/>
<dbReference type="GO" id="GO:0015192">
    <property type="term" value="F:L-phenylalanine transmembrane transporter activity"/>
    <property type="evidence" value="ECO:0007669"/>
    <property type="project" value="TreeGrafter"/>
</dbReference>
<sequence>MPLLVVEGITKRFGGVVANDGVSLTVEKGELLGLIGPNGAGKSTFFATISGFLRPDGGRVLFDGEDVTGLPAEVLCRKGMTRTFQIVRPFHDLTVLENVMVGALLRHPRAAEARRKAEEVLEFTGLAPQAAFRAGNLTIADKKRLEIARGLATEPRLLMLDETMAGLTPAETQEAIDLIRRIRERGVTIILVEHVMEVVMSLSDRVVVLDMGRKIAEGKPEDVVRDPAVIQAYLGEKYHARGA</sequence>
<dbReference type="Gene3D" id="3.40.50.300">
    <property type="entry name" value="P-loop containing nucleotide triphosphate hydrolases"/>
    <property type="match status" value="1"/>
</dbReference>
<dbReference type="InterPro" id="IPR003439">
    <property type="entry name" value="ABC_transporter-like_ATP-bd"/>
</dbReference>
<dbReference type="GO" id="GO:1903805">
    <property type="term" value="P:L-valine import across plasma membrane"/>
    <property type="evidence" value="ECO:0007669"/>
    <property type="project" value="TreeGrafter"/>
</dbReference>
<dbReference type="GO" id="GO:0005886">
    <property type="term" value="C:plasma membrane"/>
    <property type="evidence" value="ECO:0007669"/>
    <property type="project" value="TreeGrafter"/>
</dbReference>